<comment type="caution">
    <text evidence="3">The sequence shown here is derived from an EMBL/GenBank/DDBJ whole genome shotgun (WGS) entry which is preliminary data.</text>
</comment>
<sequence length="136" mass="15556">MKKLPPRLFVPLLLLLTGLLTQCQRPEEAQPPQPLLPKAKVASLLTEMHLTESRVESAGLPPDSARALYIQLHKSILWRQEVTDSLFQRSYRYYSVHDKDLDEIYGAVIDSLAARKLRLTNPQAAQQAQELPQWEK</sequence>
<organism evidence="3 4">
    <name type="scientific">Hymenobacter persicinus</name>
    <dbReference type="NCBI Taxonomy" id="2025506"/>
    <lineage>
        <taxon>Bacteria</taxon>
        <taxon>Pseudomonadati</taxon>
        <taxon>Bacteroidota</taxon>
        <taxon>Cytophagia</taxon>
        <taxon>Cytophagales</taxon>
        <taxon>Hymenobacteraceae</taxon>
        <taxon>Hymenobacter</taxon>
    </lineage>
</organism>
<dbReference type="OrthoDB" id="981921at2"/>
<dbReference type="EMBL" id="SEWE01000050">
    <property type="protein sequence ID" value="RYU77165.1"/>
    <property type="molecule type" value="Genomic_DNA"/>
</dbReference>
<keyword evidence="1" id="KW-0732">Signal</keyword>
<reference evidence="3 4" key="1">
    <citation type="submission" date="2019-02" db="EMBL/GenBank/DDBJ databases">
        <title>Bacterial novel species isolated from soil.</title>
        <authorList>
            <person name="Jung H.-Y."/>
        </authorList>
    </citation>
    <scope>NUCLEOTIDE SEQUENCE [LARGE SCALE GENOMIC DNA]</scope>
    <source>
        <strain evidence="3 4">1-3-3-3</strain>
    </source>
</reference>
<dbReference type="AlphaFoldDB" id="A0A4Q5L9K6"/>
<protein>
    <submittedName>
        <fullName evidence="3">DUF4296 domain-containing protein</fullName>
    </submittedName>
</protein>
<evidence type="ECO:0000313" key="4">
    <source>
        <dbReference type="Proteomes" id="UP000294155"/>
    </source>
</evidence>
<feature type="chain" id="PRO_5020844700" evidence="1">
    <location>
        <begin position="24"/>
        <end position="136"/>
    </location>
</feature>
<feature type="signal peptide" evidence="1">
    <location>
        <begin position="1"/>
        <end position="23"/>
    </location>
</feature>
<dbReference type="Pfam" id="PF14129">
    <property type="entry name" value="DUF4296"/>
    <property type="match status" value="1"/>
</dbReference>
<feature type="domain" description="DUF4296" evidence="2">
    <location>
        <begin position="32"/>
        <end position="116"/>
    </location>
</feature>
<evidence type="ECO:0000256" key="1">
    <source>
        <dbReference type="SAM" id="SignalP"/>
    </source>
</evidence>
<gene>
    <name evidence="3" type="ORF">EWM57_17795</name>
</gene>
<dbReference type="InterPro" id="IPR025381">
    <property type="entry name" value="DUF4296"/>
</dbReference>
<evidence type="ECO:0000313" key="3">
    <source>
        <dbReference type="EMBL" id="RYU77165.1"/>
    </source>
</evidence>
<name>A0A4Q5L9K6_9BACT</name>
<dbReference type="RefSeq" id="WP_129922540.1">
    <property type="nucleotide sequence ID" value="NZ_SEWE01000050.1"/>
</dbReference>
<keyword evidence="4" id="KW-1185">Reference proteome</keyword>
<proteinExistence type="predicted"/>
<accession>A0A4Q5L9K6</accession>
<dbReference type="Proteomes" id="UP000294155">
    <property type="component" value="Unassembled WGS sequence"/>
</dbReference>
<evidence type="ECO:0000259" key="2">
    <source>
        <dbReference type="Pfam" id="PF14129"/>
    </source>
</evidence>